<evidence type="ECO:0000256" key="1">
    <source>
        <dbReference type="ARBA" id="ARBA00004477"/>
    </source>
</evidence>
<accession>A0A2G5IAD0</accession>
<keyword evidence="15" id="KW-1185">Reference proteome</keyword>
<evidence type="ECO:0000313" key="15">
    <source>
        <dbReference type="Proteomes" id="UP001302367"/>
    </source>
</evidence>
<dbReference type="PANTHER" id="PTHR12413">
    <property type="entry name" value="DOLICHYL GLYCOSYLTRANSFERASE"/>
    <property type="match status" value="1"/>
</dbReference>
<comment type="pathway">
    <text evidence="2 10">Protein modification; protein glycosylation.</text>
</comment>
<keyword evidence="5 10" id="KW-0808">Transferase</keyword>
<dbReference type="Proteomes" id="UP001302367">
    <property type="component" value="Chromosome 1"/>
</dbReference>
<dbReference type="UniPathway" id="UPA00378"/>
<protein>
    <recommendedName>
        <fullName evidence="10">Alpha-1,3-glucosyltransferase</fullName>
        <ecNumber evidence="10">2.4.1.-</ecNumber>
    </recommendedName>
</protein>
<dbReference type="OrthoDB" id="5589195at2759"/>
<feature type="transmembrane region" description="Helical" evidence="10">
    <location>
        <begin position="482"/>
        <end position="504"/>
    </location>
</feature>
<feature type="transmembrane region" description="Helical" evidence="10">
    <location>
        <begin position="547"/>
        <end position="570"/>
    </location>
</feature>
<keyword evidence="4 10" id="KW-0328">Glycosyltransferase</keyword>
<evidence type="ECO:0000256" key="8">
    <source>
        <dbReference type="ARBA" id="ARBA00022989"/>
    </source>
</evidence>
<evidence type="ECO:0000256" key="6">
    <source>
        <dbReference type="ARBA" id="ARBA00022692"/>
    </source>
</evidence>
<comment type="similarity">
    <text evidence="3 10">Belongs to the ALG6/ALG8 glucosyltransferase family.</text>
</comment>
<feature type="transmembrane region" description="Helical" evidence="10">
    <location>
        <begin position="280"/>
        <end position="304"/>
    </location>
</feature>
<organism evidence="12 14">
    <name type="scientific">Cercospora beticola</name>
    <name type="common">Sugarbeet leaf spot fungus</name>
    <dbReference type="NCBI Taxonomy" id="122368"/>
    <lineage>
        <taxon>Eukaryota</taxon>
        <taxon>Fungi</taxon>
        <taxon>Dikarya</taxon>
        <taxon>Ascomycota</taxon>
        <taxon>Pezizomycotina</taxon>
        <taxon>Dothideomycetes</taxon>
        <taxon>Dothideomycetidae</taxon>
        <taxon>Mycosphaerellales</taxon>
        <taxon>Mycosphaerellaceae</taxon>
        <taxon>Cercospora</taxon>
    </lineage>
</organism>
<dbReference type="InterPro" id="IPR004856">
    <property type="entry name" value="Glyco_trans_ALG6/ALG8"/>
</dbReference>
<evidence type="ECO:0000256" key="10">
    <source>
        <dbReference type="RuleBase" id="RU363110"/>
    </source>
</evidence>
<evidence type="ECO:0000313" key="13">
    <source>
        <dbReference type="EMBL" id="WPA95468.1"/>
    </source>
</evidence>
<evidence type="ECO:0000313" key="14">
    <source>
        <dbReference type="Proteomes" id="UP000230605"/>
    </source>
</evidence>
<reference evidence="12 14" key="1">
    <citation type="submission" date="2015-10" db="EMBL/GenBank/DDBJ databases">
        <title>The cercosporin biosynthetic gene cluster was horizontally transferred to several fungal lineages and shown to be expanded in Cercospora beticola based on microsynteny with recipient genomes.</title>
        <authorList>
            <person name="De Jonge R."/>
            <person name="Ebert M.K."/>
            <person name="Suttle J.C."/>
            <person name="Jurick Ii W.M."/>
            <person name="Secor G.A."/>
            <person name="Thomma B.P."/>
            <person name="Van De Peer Y."/>
            <person name="Bolton M.D."/>
        </authorList>
    </citation>
    <scope>NUCLEOTIDE SEQUENCE [LARGE SCALE GENOMIC DNA]</scope>
    <source>
        <strain evidence="12 14">09-40</strain>
    </source>
</reference>
<keyword evidence="8 10" id="KW-1133">Transmembrane helix</keyword>
<keyword evidence="7 10" id="KW-0256">Endoplasmic reticulum</keyword>
<dbReference type="PANTHER" id="PTHR12413:SF1">
    <property type="entry name" value="DOLICHYL PYROPHOSPHATE MAN9GLCNAC2 ALPHA-1,3-GLUCOSYLTRANSFERASE"/>
    <property type="match status" value="1"/>
</dbReference>
<feature type="transmembrane region" description="Helical" evidence="10">
    <location>
        <begin position="411"/>
        <end position="430"/>
    </location>
</feature>
<feature type="transmembrane region" description="Helical" evidence="10">
    <location>
        <begin position="383"/>
        <end position="404"/>
    </location>
</feature>
<evidence type="ECO:0000256" key="9">
    <source>
        <dbReference type="ARBA" id="ARBA00023136"/>
    </source>
</evidence>
<proteinExistence type="inferred from homology"/>
<dbReference type="Pfam" id="PF03155">
    <property type="entry name" value="Alg6_Alg8"/>
    <property type="match status" value="2"/>
</dbReference>
<dbReference type="GO" id="GO:0042281">
    <property type="term" value="F:dolichyl pyrophosphate Man9GlcNAc2 alpha-1,3-glucosyltransferase activity"/>
    <property type="evidence" value="ECO:0007669"/>
    <property type="project" value="TreeGrafter"/>
</dbReference>
<sequence>MAPNTPSHRPRKKRKGDLVSSSSSNGTVYQDPTTKHDQPAFPLVAFFWPIKGALSQWVALPCILMVVGLFRWCTAIWPYSGFQKPPMHGDFEAQRHWLEITTNLPTTHWYFHDLQWWGLDYPPLTAYHSWLLGKIGAFINPSWFALYQSRGLDDPDLKVFMRATVYLSEHLVYIPAVVVCARHLARLHNINSWEAAIALTAILMQPATILIDHGHFQYNTVMLGLFVAAVSNILAGRALWACLFFVGALGFKQMALFWAPAIAAYLAGTCIFPRVDIARLFGIAITTIGSFALVFLPLLLGTAWDAYRGILLPSDATLPPLLDSLPFKLDDQAVYWPYVVQLAQAVHRIFPFSRGLFEDKVANIWCTIHASGVHKLHQYDQGLLSKAALALTLASILPPCLIIFLRPKKELVPLALATTAWGFFLCSYQVHEKNILLPLLPMTLLLAAENGMKPAIRAWVGYANLAANWTLFPLLSKDELRMPYLVLTSLWAYLMGLPPFSISAYTKPASEGGVNVLTKLVHLGTYLAMIAWHAAELFVPPPKDKPDLWIVANVCLGAAAFGLCYLWCLWDLAVQSGALSFVGIHQPSTTTEKKTK</sequence>
<evidence type="ECO:0000256" key="11">
    <source>
        <dbReference type="SAM" id="MobiDB-lite"/>
    </source>
</evidence>
<dbReference type="EMBL" id="CP134184">
    <property type="protein sequence ID" value="WPA95468.1"/>
    <property type="molecule type" value="Genomic_DNA"/>
</dbReference>
<feature type="compositionally biased region" description="Polar residues" evidence="11">
    <location>
        <begin position="19"/>
        <end position="32"/>
    </location>
</feature>
<evidence type="ECO:0000256" key="7">
    <source>
        <dbReference type="ARBA" id="ARBA00022824"/>
    </source>
</evidence>
<gene>
    <name evidence="12" type="ORF">CB0940_00064</name>
    <name evidence="13" type="ORF">RHO25_000067</name>
</gene>
<dbReference type="EC" id="2.4.1.-" evidence="10"/>
<comment type="subcellular location">
    <subcellularLocation>
        <location evidence="1 10">Endoplasmic reticulum membrane</location>
        <topology evidence="1 10">Multi-pass membrane protein</topology>
    </subcellularLocation>
</comment>
<reference evidence="13 15" key="2">
    <citation type="submission" date="2023-09" db="EMBL/GenBank/DDBJ databases">
        <title>Complete-Gapless Cercospora beticola genome.</title>
        <authorList>
            <person name="Wyatt N.A."/>
            <person name="Spanner R.E."/>
            <person name="Bolton M.D."/>
        </authorList>
    </citation>
    <scope>NUCLEOTIDE SEQUENCE [LARGE SCALE GENOMIC DNA]</scope>
    <source>
        <strain evidence="13">Cb09-40</strain>
    </source>
</reference>
<evidence type="ECO:0000256" key="5">
    <source>
        <dbReference type="ARBA" id="ARBA00022679"/>
    </source>
</evidence>
<keyword evidence="9 10" id="KW-0472">Membrane</keyword>
<feature type="transmembrane region" description="Helical" evidence="10">
    <location>
        <begin position="57"/>
        <end position="79"/>
    </location>
</feature>
<keyword evidence="6 10" id="KW-0812">Transmembrane</keyword>
<dbReference type="Proteomes" id="UP000230605">
    <property type="component" value="Chromosome 1"/>
</dbReference>
<feature type="transmembrane region" description="Helical" evidence="10">
    <location>
        <begin position="223"/>
        <end position="249"/>
    </location>
</feature>
<feature type="transmembrane region" description="Helical" evidence="10">
    <location>
        <begin position="255"/>
        <end position="273"/>
    </location>
</feature>
<dbReference type="GO" id="GO:0005789">
    <property type="term" value="C:endoplasmic reticulum membrane"/>
    <property type="evidence" value="ECO:0007669"/>
    <property type="project" value="UniProtKB-SubCell"/>
</dbReference>
<dbReference type="EMBL" id="LKMD01000100">
    <property type="protein sequence ID" value="PIB01729.1"/>
    <property type="molecule type" value="Genomic_DNA"/>
</dbReference>
<evidence type="ECO:0000256" key="2">
    <source>
        <dbReference type="ARBA" id="ARBA00004922"/>
    </source>
</evidence>
<evidence type="ECO:0000313" key="12">
    <source>
        <dbReference type="EMBL" id="PIB01729.1"/>
    </source>
</evidence>
<evidence type="ECO:0000256" key="3">
    <source>
        <dbReference type="ARBA" id="ARBA00008715"/>
    </source>
</evidence>
<feature type="transmembrane region" description="Helical" evidence="10">
    <location>
        <begin position="516"/>
        <end position="535"/>
    </location>
</feature>
<dbReference type="AlphaFoldDB" id="A0A2G5IAD0"/>
<name>A0A2G5IAD0_CERBT</name>
<feature type="region of interest" description="Disordered" evidence="11">
    <location>
        <begin position="1"/>
        <end position="33"/>
    </location>
</feature>
<evidence type="ECO:0000256" key="4">
    <source>
        <dbReference type="ARBA" id="ARBA00022676"/>
    </source>
</evidence>